<organism evidence="2 3">
    <name type="scientific">Mortierella alpina</name>
    <name type="common">Oleaginous fungus</name>
    <name type="synonym">Mortierella renispora</name>
    <dbReference type="NCBI Taxonomy" id="64518"/>
    <lineage>
        <taxon>Eukaryota</taxon>
        <taxon>Fungi</taxon>
        <taxon>Fungi incertae sedis</taxon>
        <taxon>Mucoromycota</taxon>
        <taxon>Mortierellomycotina</taxon>
        <taxon>Mortierellomycetes</taxon>
        <taxon>Mortierellales</taxon>
        <taxon>Mortierellaceae</taxon>
        <taxon>Mortierella</taxon>
    </lineage>
</organism>
<proteinExistence type="predicted"/>
<dbReference type="EMBL" id="JAAAHY010000631">
    <property type="protein sequence ID" value="KAF9960426.1"/>
    <property type="molecule type" value="Genomic_DNA"/>
</dbReference>
<protein>
    <submittedName>
        <fullName evidence="2">Uncharacterized protein</fullName>
    </submittedName>
</protein>
<evidence type="ECO:0000256" key="1">
    <source>
        <dbReference type="SAM" id="MobiDB-lite"/>
    </source>
</evidence>
<accession>A0A9P6M1K5</accession>
<gene>
    <name evidence="2" type="ORF">BGZ70_008608</name>
</gene>
<name>A0A9P6M1K5_MORAP</name>
<evidence type="ECO:0000313" key="3">
    <source>
        <dbReference type="Proteomes" id="UP000738359"/>
    </source>
</evidence>
<dbReference type="Proteomes" id="UP000738359">
    <property type="component" value="Unassembled WGS sequence"/>
</dbReference>
<keyword evidence="3" id="KW-1185">Reference proteome</keyword>
<comment type="caution">
    <text evidence="2">The sequence shown here is derived from an EMBL/GenBank/DDBJ whole genome shotgun (WGS) entry which is preliminary data.</text>
</comment>
<dbReference type="AlphaFoldDB" id="A0A9P6M1K5"/>
<feature type="region of interest" description="Disordered" evidence="1">
    <location>
        <begin position="1"/>
        <end position="29"/>
    </location>
</feature>
<evidence type="ECO:0000313" key="2">
    <source>
        <dbReference type="EMBL" id="KAF9960426.1"/>
    </source>
</evidence>
<feature type="non-terminal residue" evidence="2">
    <location>
        <position position="83"/>
    </location>
</feature>
<sequence length="83" mass="9712">MSSPQPELKDAPRLADSPAPSQESIEQKDQTLFQRRHTDNMDEVFVDEKAAVKEDVKEEKKVLGMQKKWFTLLWHLVAWLLFT</sequence>
<reference evidence="2" key="1">
    <citation type="journal article" date="2020" name="Fungal Divers.">
        <title>Resolving the Mortierellaceae phylogeny through synthesis of multi-gene phylogenetics and phylogenomics.</title>
        <authorList>
            <person name="Vandepol N."/>
            <person name="Liber J."/>
            <person name="Desiro A."/>
            <person name="Na H."/>
            <person name="Kennedy M."/>
            <person name="Barry K."/>
            <person name="Grigoriev I.V."/>
            <person name="Miller A.N."/>
            <person name="O'Donnell K."/>
            <person name="Stajich J.E."/>
            <person name="Bonito G."/>
        </authorList>
    </citation>
    <scope>NUCLEOTIDE SEQUENCE</scope>
    <source>
        <strain evidence="2">CK1249</strain>
    </source>
</reference>